<dbReference type="Pfam" id="PF06429">
    <property type="entry name" value="Flg_bbr_C"/>
    <property type="match status" value="1"/>
</dbReference>
<sequence>MSFAIALSGINAINSELDTISNNIANSGTYGFKSGRANFSSMYAGTQATGVEVSSVTQSIDEGGGILTTGRGMDAAISGRGFFVSRDTNGQMVYSRVGMFSVDKTGFVIDGNGRKVQGYAALPGSDALGVLGDLKVPNGQIAAKATDKLNYVSNLSRDWTVPTVAPFNAADPLSFNSSNVSVVYDSLGTKHSVTQYFVKTGTNAINVHYAFDGAPVASTQALTFDTNGVLTSPTTAVSLGLGTPAGANALTVAIDYTGTTQYAGESVPTVNASNGYASGTLISTSIDENGAVLAQYSNGEKQRVGTLALAAFPAEGALTPVSDTSWISSSASGEALMFAAGTGMTGKLTTGAIEQSNVDMTGELVGLMSAQRNYQANTKVISTQNEMMQSLMQAV</sequence>
<evidence type="ECO:0000256" key="2">
    <source>
        <dbReference type="ARBA" id="ARBA00009677"/>
    </source>
</evidence>
<comment type="subcellular location">
    <subcellularLocation>
        <location evidence="1 5">Bacterial flagellum basal body</location>
    </subcellularLocation>
</comment>
<dbReference type="EMBL" id="JAZIBG010000036">
    <property type="protein sequence ID" value="MEF7615601.1"/>
    <property type="molecule type" value="Genomic_DNA"/>
</dbReference>
<protein>
    <recommendedName>
        <fullName evidence="3 5">Flagellar hook protein FlgE</fullName>
    </recommendedName>
</protein>
<dbReference type="InterPro" id="IPR037058">
    <property type="entry name" value="Falgellar_hook_FlgE_sf"/>
</dbReference>
<keyword evidence="10" id="KW-0282">Flagellum</keyword>
<dbReference type="Pfam" id="PF22692">
    <property type="entry name" value="LlgE_F_G_D1"/>
    <property type="match status" value="1"/>
</dbReference>
<comment type="similarity">
    <text evidence="2 5">Belongs to the flagella basal body rod proteins family.</text>
</comment>
<proteinExistence type="inferred from homology"/>
<keyword evidence="4 5" id="KW-0975">Bacterial flagellum</keyword>
<evidence type="ECO:0000256" key="5">
    <source>
        <dbReference type="RuleBase" id="RU362116"/>
    </source>
</evidence>
<comment type="function">
    <text evidence="5">A flexible structure which links the flagellar filament to the drive apparatus in the basal body.</text>
</comment>
<dbReference type="InterPro" id="IPR053967">
    <property type="entry name" value="LlgE_F_G-like_D1"/>
</dbReference>
<dbReference type="GO" id="GO:0005829">
    <property type="term" value="C:cytosol"/>
    <property type="evidence" value="ECO:0007669"/>
    <property type="project" value="TreeGrafter"/>
</dbReference>
<dbReference type="SUPFAM" id="SSF117143">
    <property type="entry name" value="Flagellar hook protein flgE"/>
    <property type="match status" value="1"/>
</dbReference>
<evidence type="ECO:0000313" key="10">
    <source>
        <dbReference type="EMBL" id="MEF7615601.1"/>
    </source>
</evidence>
<evidence type="ECO:0000259" key="8">
    <source>
        <dbReference type="Pfam" id="PF07559"/>
    </source>
</evidence>
<dbReference type="RefSeq" id="WP_332290892.1">
    <property type="nucleotide sequence ID" value="NZ_JAZIBG010000036.1"/>
</dbReference>
<keyword evidence="11" id="KW-1185">Reference proteome</keyword>
<dbReference type="InterPro" id="IPR001444">
    <property type="entry name" value="Flag_bb_rod_N"/>
</dbReference>
<organism evidence="10 11">
    <name type="scientific">Aquincola agrisoli</name>
    <dbReference type="NCBI Taxonomy" id="3119538"/>
    <lineage>
        <taxon>Bacteria</taxon>
        <taxon>Pseudomonadati</taxon>
        <taxon>Pseudomonadota</taxon>
        <taxon>Betaproteobacteria</taxon>
        <taxon>Burkholderiales</taxon>
        <taxon>Sphaerotilaceae</taxon>
        <taxon>Aquincola</taxon>
    </lineage>
</organism>
<dbReference type="GO" id="GO:0009425">
    <property type="term" value="C:bacterial-type flagellum basal body"/>
    <property type="evidence" value="ECO:0007669"/>
    <property type="project" value="UniProtKB-SubCell"/>
</dbReference>
<comment type="caution">
    <text evidence="10">The sequence shown here is derived from an EMBL/GenBank/DDBJ whole genome shotgun (WGS) entry which is preliminary data.</text>
</comment>
<feature type="domain" description="Flagellar basal-body/hook protein C-terminal" evidence="7">
    <location>
        <begin position="350"/>
        <end position="393"/>
    </location>
</feature>
<dbReference type="InterPro" id="IPR020013">
    <property type="entry name" value="Flagellar_FlgE/F/G"/>
</dbReference>
<name>A0AAW9Q988_9BURK</name>
<dbReference type="InterPro" id="IPR011491">
    <property type="entry name" value="FlgE_D2"/>
</dbReference>
<gene>
    <name evidence="10" type="ORF">V4F39_16930</name>
</gene>
<dbReference type="Gene3D" id="2.60.98.20">
    <property type="entry name" value="Flagellar hook protein FlgE"/>
    <property type="match status" value="1"/>
</dbReference>
<keyword evidence="10" id="KW-0966">Cell projection</keyword>
<evidence type="ECO:0000259" key="9">
    <source>
        <dbReference type="Pfam" id="PF22692"/>
    </source>
</evidence>
<accession>A0AAW9Q988</accession>
<reference evidence="10 11" key="1">
    <citation type="submission" date="2024-02" db="EMBL/GenBank/DDBJ databases">
        <title>Genome sequence of Aquincola sp. MAHUQ-54.</title>
        <authorList>
            <person name="Huq M.A."/>
        </authorList>
    </citation>
    <scope>NUCLEOTIDE SEQUENCE [LARGE SCALE GENOMIC DNA]</scope>
    <source>
        <strain evidence="10 11">MAHUQ-54</strain>
    </source>
</reference>
<dbReference type="Pfam" id="PF00460">
    <property type="entry name" value="Flg_bb_rod"/>
    <property type="match status" value="1"/>
</dbReference>
<evidence type="ECO:0000259" key="6">
    <source>
        <dbReference type="Pfam" id="PF00460"/>
    </source>
</evidence>
<evidence type="ECO:0000313" key="11">
    <source>
        <dbReference type="Proteomes" id="UP001336250"/>
    </source>
</evidence>
<feature type="domain" description="Flagellar hook protein FlgE/F/G-like D1" evidence="9">
    <location>
        <begin position="76"/>
        <end position="133"/>
    </location>
</feature>
<dbReference type="GO" id="GO:0071978">
    <property type="term" value="P:bacterial-type flagellum-dependent swarming motility"/>
    <property type="evidence" value="ECO:0007669"/>
    <property type="project" value="TreeGrafter"/>
</dbReference>
<evidence type="ECO:0000259" key="7">
    <source>
        <dbReference type="Pfam" id="PF06429"/>
    </source>
</evidence>
<dbReference type="NCBIfam" id="TIGR03506">
    <property type="entry name" value="FlgEFG_subfam"/>
    <property type="match status" value="1"/>
</dbReference>
<dbReference type="InterPro" id="IPR037925">
    <property type="entry name" value="FlgE/F/G-like"/>
</dbReference>
<feature type="domain" description="Flagellar basal body rod protein N-terminal" evidence="6">
    <location>
        <begin position="5"/>
        <end position="33"/>
    </location>
</feature>
<dbReference type="PANTHER" id="PTHR30435">
    <property type="entry name" value="FLAGELLAR PROTEIN"/>
    <property type="match status" value="1"/>
</dbReference>
<evidence type="ECO:0000256" key="4">
    <source>
        <dbReference type="ARBA" id="ARBA00023143"/>
    </source>
</evidence>
<dbReference type="PANTHER" id="PTHR30435:SF1">
    <property type="entry name" value="FLAGELLAR HOOK PROTEIN FLGE"/>
    <property type="match status" value="1"/>
</dbReference>
<dbReference type="AlphaFoldDB" id="A0AAW9Q988"/>
<dbReference type="GO" id="GO:0009424">
    <property type="term" value="C:bacterial-type flagellum hook"/>
    <property type="evidence" value="ECO:0007669"/>
    <property type="project" value="TreeGrafter"/>
</dbReference>
<dbReference type="InterPro" id="IPR010930">
    <property type="entry name" value="Flg_bb/hook_C_dom"/>
</dbReference>
<evidence type="ECO:0000256" key="3">
    <source>
        <dbReference type="ARBA" id="ARBA00019015"/>
    </source>
</evidence>
<feature type="domain" description="Flagellar hook protein FlgE D2" evidence="8">
    <location>
        <begin position="155"/>
        <end position="276"/>
    </location>
</feature>
<evidence type="ECO:0000256" key="1">
    <source>
        <dbReference type="ARBA" id="ARBA00004117"/>
    </source>
</evidence>
<dbReference type="Proteomes" id="UP001336250">
    <property type="component" value="Unassembled WGS sequence"/>
</dbReference>
<dbReference type="Pfam" id="PF07559">
    <property type="entry name" value="FlgE_D2"/>
    <property type="match status" value="1"/>
</dbReference>
<keyword evidence="10" id="KW-0969">Cilium</keyword>